<comment type="caution">
    <text evidence="7">The sequence shown here is derived from an EMBL/GenBank/DDBJ whole genome shotgun (WGS) entry which is preliminary data.</text>
</comment>
<dbReference type="Proteomes" id="UP000294980">
    <property type="component" value="Unassembled WGS sequence"/>
</dbReference>
<feature type="compositionally biased region" description="Polar residues" evidence="5">
    <location>
        <begin position="66"/>
        <end position="81"/>
    </location>
</feature>
<dbReference type="InterPro" id="IPR014068">
    <property type="entry name" value="Azurin"/>
</dbReference>
<name>A0A4R2L016_9GAMM</name>
<dbReference type="InterPro" id="IPR000923">
    <property type="entry name" value="BlueCu_1"/>
</dbReference>
<evidence type="ECO:0000256" key="4">
    <source>
        <dbReference type="ARBA" id="ARBA00023008"/>
    </source>
</evidence>
<dbReference type="InterPro" id="IPR050845">
    <property type="entry name" value="Cu-binding_ET"/>
</dbReference>
<keyword evidence="4" id="KW-0186">Copper</keyword>
<feature type="compositionally biased region" description="Polar residues" evidence="5">
    <location>
        <begin position="47"/>
        <end position="58"/>
    </location>
</feature>
<evidence type="ECO:0000256" key="2">
    <source>
        <dbReference type="ARBA" id="ARBA00022723"/>
    </source>
</evidence>
<evidence type="ECO:0000259" key="6">
    <source>
        <dbReference type="Pfam" id="PF00127"/>
    </source>
</evidence>
<dbReference type="InterPro" id="IPR008972">
    <property type="entry name" value="Cupredoxin"/>
</dbReference>
<protein>
    <submittedName>
        <fullName evidence="7">Azurin</fullName>
    </submittedName>
</protein>
<evidence type="ECO:0000313" key="8">
    <source>
        <dbReference type="Proteomes" id="UP000294980"/>
    </source>
</evidence>
<dbReference type="GO" id="GO:0005507">
    <property type="term" value="F:copper ion binding"/>
    <property type="evidence" value="ECO:0007669"/>
    <property type="project" value="InterPro"/>
</dbReference>
<dbReference type="PANTHER" id="PTHR38439">
    <property type="entry name" value="AURACYANIN-B"/>
    <property type="match status" value="1"/>
</dbReference>
<reference evidence="7 8" key="1">
    <citation type="submission" date="2019-03" db="EMBL/GenBank/DDBJ databases">
        <title>Genomic Encyclopedia of Type Strains, Phase IV (KMG-IV): sequencing the most valuable type-strain genomes for metagenomic binning, comparative biology and taxonomic classification.</title>
        <authorList>
            <person name="Goeker M."/>
        </authorList>
    </citation>
    <scope>NUCLEOTIDE SEQUENCE [LARGE SCALE GENOMIC DNA]</scope>
    <source>
        <strain evidence="7 8">DSM 23344</strain>
    </source>
</reference>
<gene>
    <name evidence="7" type="ORF">EV688_101344</name>
</gene>
<dbReference type="PROSITE" id="PS00196">
    <property type="entry name" value="COPPER_BLUE"/>
    <property type="match status" value="1"/>
</dbReference>
<dbReference type="Gene3D" id="2.60.40.420">
    <property type="entry name" value="Cupredoxins - blue copper proteins"/>
    <property type="match status" value="1"/>
</dbReference>
<dbReference type="CDD" id="cd13922">
    <property type="entry name" value="Azurin"/>
    <property type="match status" value="1"/>
</dbReference>
<sequence length="220" mass="22621">MNNILQARTPAGYIRGMAAVSVLSALVACGGNEPGSESRSSERSADESQPTRTVSQAESGEASEGRTGSASSADQGTQPSESADRVDEGDANVASDCTFDVEVGDNLQYSVSQITAPADCSDFTLNLVHTGKLPANAMGHNWVLVPEGAGLEIARAGSSKGLEGDYLADDERIIAATEVIGGGESASITFSLDGLDGDYTYVCTYPGHGAAMRGTFSVRS</sequence>
<dbReference type="RefSeq" id="WP_162883862.1">
    <property type="nucleotide sequence ID" value="NZ_QQSW01000006.1"/>
</dbReference>
<proteinExistence type="predicted"/>
<dbReference type="PANTHER" id="PTHR38439:SF2">
    <property type="entry name" value="OUTER MEMBRANE PROTEIN H.8"/>
    <property type="match status" value="1"/>
</dbReference>
<dbReference type="SUPFAM" id="SSF49503">
    <property type="entry name" value="Cupredoxins"/>
    <property type="match status" value="1"/>
</dbReference>
<evidence type="ECO:0000313" key="7">
    <source>
        <dbReference type="EMBL" id="TCO78527.1"/>
    </source>
</evidence>
<feature type="domain" description="Blue (type 1) copper" evidence="6">
    <location>
        <begin position="97"/>
        <end position="218"/>
    </location>
</feature>
<keyword evidence="2" id="KW-0479">Metal-binding</keyword>
<dbReference type="InterPro" id="IPR028871">
    <property type="entry name" value="BlueCu_1_BS"/>
</dbReference>
<evidence type="ECO:0000256" key="5">
    <source>
        <dbReference type="SAM" id="MobiDB-lite"/>
    </source>
</evidence>
<keyword evidence="1" id="KW-0813">Transport</keyword>
<dbReference type="AlphaFoldDB" id="A0A4R2L016"/>
<keyword evidence="3" id="KW-0249">Electron transport</keyword>
<organism evidence="7 8">
    <name type="scientific">Chromatocurvus halotolerans</name>
    <dbReference type="NCBI Taxonomy" id="1132028"/>
    <lineage>
        <taxon>Bacteria</taxon>
        <taxon>Pseudomonadati</taxon>
        <taxon>Pseudomonadota</taxon>
        <taxon>Gammaproteobacteria</taxon>
        <taxon>Cellvibrionales</taxon>
        <taxon>Halieaceae</taxon>
        <taxon>Chromatocurvus</taxon>
    </lineage>
</organism>
<evidence type="ECO:0000256" key="3">
    <source>
        <dbReference type="ARBA" id="ARBA00022982"/>
    </source>
</evidence>
<keyword evidence="8" id="KW-1185">Reference proteome</keyword>
<feature type="region of interest" description="Disordered" evidence="5">
    <location>
        <begin position="31"/>
        <end position="91"/>
    </location>
</feature>
<accession>A0A4R2L016</accession>
<dbReference type="GO" id="GO:0009055">
    <property type="term" value="F:electron transfer activity"/>
    <property type="evidence" value="ECO:0007669"/>
    <property type="project" value="InterPro"/>
</dbReference>
<dbReference type="EMBL" id="SLWX01000001">
    <property type="protein sequence ID" value="TCO78527.1"/>
    <property type="molecule type" value="Genomic_DNA"/>
</dbReference>
<dbReference type="Pfam" id="PF00127">
    <property type="entry name" value="Copper-bind"/>
    <property type="match status" value="1"/>
</dbReference>
<evidence type="ECO:0000256" key="1">
    <source>
        <dbReference type="ARBA" id="ARBA00022448"/>
    </source>
</evidence>
<dbReference type="NCBIfam" id="TIGR02695">
    <property type="entry name" value="azurin"/>
    <property type="match status" value="1"/>
</dbReference>